<name>A0ABD3Q4F1_9STRA</name>
<comment type="caution">
    <text evidence="1">The sequence shown here is derived from an EMBL/GenBank/DDBJ whole genome shotgun (WGS) entry which is preliminary data.</text>
</comment>
<evidence type="ECO:0000313" key="2">
    <source>
        <dbReference type="Proteomes" id="UP001530400"/>
    </source>
</evidence>
<organism evidence="1 2">
    <name type="scientific">Cyclotella atomus</name>
    <dbReference type="NCBI Taxonomy" id="382360"/>
    <lineage>
        <taxon>Eukaryota</taxon>
        <taxon>Sar</taxon>
        <taxon>Stramenopiles</taxon>
        <taxon>Ochrophyta</taxon>
        <taxon>Bacillariophyta</taxon>
        <taxon>Coscinodiscophyceae</taxon>
        <taxon>Thalassiosirophycidae</taxon>
        <taxon>Stephanodiscales</taxon>
        <taxon>Stephanodiscaceae</taxon>
        <taxon>Cyclotella</taxon>
    </lineage>
</organism>
<dbReference type="Proteomes" id="UP001530400">
    <property type="component" value="Unassembled WGS sequence"/>
</dbReference>
<dbReference type="AlphaFoldDB" id="A0ABD3Q4F1"/>
<proteinExistence type="predicted"/>
<protein>
    <submittedName>
        <fullName evidence="1">Uncharacterized protein</fullName>
    </submittedName>
</protein>
<keyword evidence="2" id="KW-1185">Reference proteome</keyword>
<sequence length="67" mass="7562">MPAICNDATEGLQWQRHESIDNDAIDAFQDTFGSSKDIIPHPTLLLHLIVYPCPTTLCLDLFTDLYI</sequence>
<reference evidence="1 2" key="1">
    <citation type="submission" date="2024-10" db="EMBL/GenBank/DDBJ databases">
        <title>Updated reference genomes for cyclostephanoid diatoms.</title>
        <authorList>
            <person name="Roberts W.R."/>
            <person name="Alverson A.J."/>
        </authorList>
    </citation>
    <scope>NUCLEOTIDE SEQUENCE [LARGE SCALE GENOMIC DNA]</scope>
    <source>
        <strain evidence="1 2">AJA010-31</strain>
    </source>
</reference>
<gene>
    <name evidence="1" type="ORF">ACHAWO_012361</name>
</gene>
<dbReference type="EMBL" id="JALLPJ020000345">
    <property type="protein sequence ID" value="KAL3794714.1"/>
    <property type="molecule type" value="Genomic_DNA"/>
</dbReference>
<evidence type="ECO:0000313" key="1">
    <source>
        <dbReference type="EMBL" id="KAL3794714.1"/>
    </source>
</evidence>
<accession>A0ABD3Q4F1</accession>